<dbReference type="SUPFAM" id="SSF89550">
    <property type="entry name" value="PHP domain-like"/>
    <property type="match status" value="1"/>
</dbReference>
<accession>D6U733</accession>
<dbReference type="Proteomes" id="UP000004508">
    <property type="component" value="Unassembled WGS sequence"/>
</dbReference>
<dbReference type="InterPro" id="IPR003141">
    <property type="entry name" value="Pol/His_phosphatase_N"/>
</dbReference>
<dbReference type="SMART" id="SM00481">
    <property type="entry name" value="POLIIIAc"/>
    <property type="match status" value="1"/>
</dbReference>
<name>D6U733_KTERA</name>
<dbReference type="InterPro" id="IPR016195">
    <property type="entry name" value="Pol/histidinol_Pase-like"/>
</dbReference>
<evidence type="ECO:0000313" key="2">
    <source>
        <dbReference type="EMBL" id="EFH79694.1"/>
    </source>
</evidence>
<dbReference type="PANTHER" id="PTHR32294:SF0">
    <property type="entry name" value="DNA POLYMERASE III SUBUNIT ALPHA"/>
    <property type="match status" value="1"/>
</dbReference>
<evidence type="ECO:0000259" key="1">
    <source>
        <dbReference type="SMART" id="SM00481"/>
    </source>
</evidence>
<dbReference type="Pfam" id="PF02811">
    <property type="entry name" value="PHP"/>
    <property type="match status" value="1"/>
</dbReference>
<keyword evidence="3" id="KW-1185">Reference proteome</keyword>
<dbReference type="InterPro" id="IPR004805">
    <property type="entry name" value="DnaE2/DnaE/PolC"/>
</dbReference>
<sequence>MAATRSPDFAHLHVHTEYSLLDGFSRIKTLVKQTKELGMKHLAITDHGAMYGALKFYKACKANDIRPESNGPNSVLWSFTLWERVGVRETGENR</sequence>
<dbReference type="EMBL" id="ADVG01000005">
    <property type="protein sequence ID" value="EFH79694.1"/>
    <property type="molecule type" value="Genomic_DNA"/>
</dbReference>
<dbReference type="GO" id="GO:0008408">
    <property type="term" value="F:3'-5' exonuclease activity"/>
    <property type="evidence" value="ECO:0007669"/>
    <property type="project" value="InterPro"/>
</dbReference>
<proteinExistence type="predicted"/>
<dbReference type="InterPro" id="IPR004013">
    <property type="entry name" value="PHP_dom"/>
</dbReference>
<dbReference type="AlphaFoldDB" id="D6U733"/>
<feature type="domain" description="Polymerase/histidinol phosphatase N-terminal" evidence="1">
    <location>
        <begin position="10"/>
        <end position="73"/>
    </location>
</feature>
<comment type="caution">
    <text evidence="2">The sequence shown here is derived from an EMBL/GenBank/DDBJ whole genome shotgun (WGS) entry which is preliminary data.</text>
</comment>
<dbReference type="Gene3D" id="3.20.20.140">
    <property type="entry name" value="Metal-dependent hydrolases"/>
    <property type="match status" value="1"/>
</dbReference>
<protein>
    <submittedName>
        <fullName evidence="2">PHP domain protein</fullName>
    </submittedName>
</protein>
<dbReference type="GO" id="GO:0006260">
    <property type="term" value="P:DNA replication"/>
    <property type="evidence" value="ECO:0007669"/>
    <property type="project" value="InterPro"/>
</dbReference>
<dbReference type="InParanoid" id="D6U733"/>
<dbReference type="eggNOG" id="COG0587">
    <property type="taxonomic scope" value="Bacteria"/>
</dbReference>
<organism evidence="2 3">
    <name type="scientific">Ktedonobacter racemifer DSM 44963</name>
    <dbReference type="NCBI Taxonomy" id="485913"/>
    <lineage>
        <taxon>Bacteria</taxon>
        <taxon>Bacillati</taxon>
        <taxon>Chloroflexota</taxon>
        <taxon>Ktedonobacteria</taxon>
        <taxon>Ktedonobacterales</taxon>
        <taxon>Ktedonobacteraceae</taxon>
        <taxon>Ktedonobacter</taxon>
    </lineage>
</organism>
<gene>
    <name evidence="2" type="ORF">Krac_0181</name>
</gene>
<dbReference type="PANTHER" id="PTHR32294">
    <property type="entry name" value="DNA POLYMERASE III SUBUNIT ALPHA"/>
    <property type="match status" value="1"/>
</dbReference>
<dbReference type="STRING" id="485913.Krac_0181"/>
<reference evidence="2 3" key="1">
    <citation type="journal article" date="2011" name="Stand. Genomic Sci.">
        <title>Non-contiguous finished genome sequence and contextual data of the filamentous soil bacterium Ktedonobacter racemifer type strain (SOSP1-21).</title>
        <authorList>
            <person name="Chang Y.J."/>
            <person name="Land M."/>
            <person name="Hauser L."/>
            <person name="Chertkov O."/>
            <person name="Del Rio T.G."/>
            <person name="Nolan M."/>
            <person name="Copeland A."/>
            <person name="Tice H."/>
            <person name="Cheng J.F."/>
            <person name="Lucas S."/>
            <person name="Han C."/>
            <person name="Goodwin L."/>
            <person name="Pitluck S."/>
            <person name="Ivanova N."/>
            <person name="Ovchinikova G."/>
            <person name="Pati A."/>
            <person name="Chen A."/>
            <person name="Palaniappan K."/>
            <person name="Mavromatis K."/>
            <person name="Liolios K."/>
            <person name="Brettin T."/>
            <person name="Fiebig A."/>
            <person name="Rohde M."/>
            <person name="Abt B."/>
            <person name="Goker M."/>
            <person name="Detter J.C."/>
            <person name="Woyke T."/>
            <person name="Bristow J."/>
            <person name="Eisen J.A."/>
            <person name="Markowitz V."/>
            <person name="Hugenholtz P."/>
            <person name="Kyrpides N.C."/>
            <person name="Klenk H.P."/>
            <person name="Lapidus A."/>
        </authorList>
    </citation>
    <scope>NUCLEOTIDE SEQUENCE [LARGE SCALE GENOMIC DNA]</scope>
    <source>
        <strain evidence="3">DSM 44963</strain>
    </source>
</reference>
<evidence type="ECO:0000313" key="3">
    <source>
        <dbReference type="Proteomes" id="UP000004508"/>
    </source>
</evidence>